<evidence type="ECO:0000313" key="2">
    <source>
        <dbReference type="Proteomes" id="UP000191040"/>
    </source>
</evidence>
<sequence length="179" mass="17320">MAGLDELRTLIPVDQIAERLGVDRATAQQGIDAALPALLGGLDANAKDPAGAASLGGAIATKDTALIDGGVDVGAIDTDDGEKIVKNVFGDRTDDVAQALGATSGPQDAGLVKKLLPILAPIVMAYLAKRVTGGDQKGSAGGGIEDLLGGLLGGGSGSSGGLEGALGGLLGGLLGGGKR</sequence>
<dbReference type="STRING" id="1736691.SAMN06295964_0011"/>
<dbReference type="AlphaFoldDB" id="A0A1T4YLU1"/>
<proteinExistence type="predicted"/>
<organism evidence="1 2">
    <name type="scientific">Aeromicrobium choanae</name>
    <dbReference type="NCBI Taxonomy" id="1736691"/>
    <lineage>
        <taxon>Bacteria</taxon>
        <taxon>Bacillati</taxon>
        <taxon>Actinomycetota</taxon>
        <taxon>Actinomycetes</taxon>
        <taxon>Propionibacteriales</taxon>
        <taxon>Nocardioidaceae</taxon>
        <taxon>Aeromicrobium</taxon>
    </lineage>
</organism>
<protein>
    <recommendedName>
        <fullName evidence="3">DUF937 domain-containing protein</fullName>
    </recommendedName>
</protein>
<reference evidence="2" key="1">
    <citation type="submission" date="2017-02" db="EMBL/GenBank/DDBJ databases">
        <authorList>
            <person name="Varghese N."/>
            <person name="Submissions S."/>
        </authorList>
    </citation>
    <scope>NUCLEOTIDE SEQUENCE [LARGE SCALE GENOMIC DNA]</scope>
    <source>
        <strain evidence="2">9H-4</strain>
    </source>
</reference>
<dbReference type="Pfam" id="PF06078">
    <property type="entry name" value="DUF937"/>
    <property type="match status" value="1"/>
</dbReference>
<dbReference type="RefSeq" id="WP_078698252.1">
    <property type="nucleotide sequence ID" value="NZ_LT796768.1"/>
</dbReference>
<dbReference type="InterPro" id="IPR009282">
    <property type="entry name" value="DUF937"/>
</dbReference>
<evidence type="ECO:0000313" key="1">
    <source>
        <dbReference type="EMBL" id="SKB02653.1"/>
    </source>
</evidence>
<name>A0A1T4YLU1_9ACTN</name>
<dbReference type="EMBL" id="LT796768">
    <property type="protein sequence ID" value="SKB02653.1"/>
    <property type="molecule type" value="Genomic_DNA"/>
</dbReference>
<accession>A0A1T4YLU1</accession>
<gene>
    <name evidence="1" type="ORF">SAMN06295964_0011</name>
</gene>
<evidence type="ECO:0008006" key="3">
    <source>
        <dbReference type="Google" id="ProtNLM"/>
    </source>
</evidence>
<dbReference type="OrthoDB" id="3577641at2"/>
<keyword evidence="2" id="KW-1185">Reference proteome</keyword>
<dbReference type="Proteomes" id="UP000191040">
    <property type="component" value="Chromosome I"/>
</dbReference>